<organism evidence="2 3">
    <name type="scientific">Streptomyces andamanensis</name>
    <dbReference type="NCBI Taxonomy" id="1565035"/>
    <lineage>
        <taxon>Bacteria</taxon>
        <taxon>Bacillati</taxon>
        <taxon>Actinomycetota</taxon>
        <taxon>Actinomycetes</taxon>
        <taxon>Kitasatosporales</taxon>
        <taxon>Streptomycetaceae</taxon>
        <taxon>Streptomyces</taxon>
    </lineage>
</organism>
<dbReference type="PANTHER" id="PTHR43433:SF5">
    <property type="entry name" value="AB HYDROLASE-1 DOMAIN-CONTAINING PROTEIN"/>
    <property type="match status" value="1"/>
</dbReference>
<proteinExistence type="predicted"/>
<dbReference type="SUPFAM" id="SSF53474">
    <property type="entry name" value="alpha/beta-Hydrolases"/>
    <property type="match status" value="1"/>
</dbReference>
<dbReference type="Proteomes" id="UP001595824">
    <property type="component" value="Unassembled WGS sequence"/>
</dbReference>
<reference evidence="3" key="1">
    <citation type="journal article" date="2019" name="Int. J. Syst. Evol. Microbiol.">
        <title>The Global Catalogue of Microorganisms (GCM) 10K type strain sequencing project: providing services to taxonomists for standard genome sequencing and annotation.</title>
        <authorList>
            <consortium name="The Broad Institute Genomics Platform"/>
            <consortium name="The Broad Institute Genome Sequencing Center for Infectious Disease"/>
            <person name="Wu L."/>
            <person name="Ma J."/>
        </authorList>
    </citation>
    <scope>NUCLEOTIDE SEQUENCE [LARGE SCALE GENOMIC DNA]</scope>
    <source>
        <strain evidence="3">PCU 347</strain>
    </source>
</reference>
<keyword evidence="3" id="KW-1185">Reference proteome</keyword>
<comment type="caution">
    <text evidence="2">The sequence shown here is derived from an EMBL/GenBank/DDBJ whole genome shotgun (WGS) entry which is preliminary data.</text>
</comment>
<sequence>MTDTGGTGTHHDVRGSGPVLLVLPGGAGHPMGLDALTARLARRFTVVTHDPLGLAHGRLGLPVADQRPGDWSGSALRVLDEVSPGGEPAYVFGTSAGGVAALDLWARHPERLRHVVAHEPPCVAALPDGAALRDRFREVRAVHRTAGPAAAASLLTAVLEEREERAPGPAPEPGAAPAAPRPLTREEELASPMALFLAHVLVPFTAHGLPVPAPGAGATLTLAAGETSRGLLLHRTATALADRLGADLAEFPGGHLGALEHPEDFADRLTAVLDRAPARPETGRA</sequence>
<protein>
    <submittedName>
        <fullName evidence="2">Alpha/beta fold hydrolase</fullName>
    </submittedName>
</protein>
<evidence type="ECO:0000313" key="3">
    <source>
        <dbReference type="Proteomes" id="UP001595824"/>
    </source>
</evidence>
<dbReference type="EMBL" id="JBHSDP010000015">
    <property type="protein sequence ID" value="MFC4329392.1"/>
    <property type="molecule type" value="Genomic_DNA"/>
</dbReference>
<accession>A0ABV8TFD6</accession>
<dbReference type="RefSeq" id="WP_381739870.1">
    <property type="nucleotide sequence ID" value="NZ_JBHSDP010000015.1"/>
</dbReference>
<evidence type="ECO:0000313" key="2">
    <source>
        <dbReference type="EMBL" id="MFC4329392.1"/>
    </source>
</evidence>
<feature type="region of interest" description="Disordered" evidence="1">
    <location>
        <begin position="161"/>
        <end position="185"/>
    </location>
</feature>
<keyword evidence="2" id="KW-0378">Hydrolase</keyword>
<evidence type="ECO:0000256" key="1">
    <source>
        <dbReference type="SAM" id="MobiDB-lite"/>
    </source>
</evidence>
<gene>
    <name evidence="2" type="ORF">ACFPC0_16615</name>
</gene>
<dbReference type="InterPro" id="IPR050471">
    <property type="entry name" value="AB_hydrolase"/>
</dbReference>
<dbReference type="PANTHER" id="PTHR43433">
    <property type="entry name" value="HYDROLASE, ALPHA/BETA FOLD FAMILY PROTEIN"/>
    <property type="match status" value="1"/>
</dbReference>
<name>A0ABV8TFD6_9ACTN</name>
<dbReference type="InterPro" id="IPR029058">
    <property type="entry name" value="AB_hydrolase_fold"/>
</dbReference>
<dbReference type="GO" id="GO:0016787">
    <property type="term" value="F:hydrolase activity"/>
    <property type="evidence" value="ECO:0007669"/>
    <property type="project" value="UniProtKB-KW"/>
</dbReference>
<dbReference type="Gene3D" id="3.40.50.1820">
    <property type="entry name" value="alpha/beta hydrolase"/>
    <property type="match status" value="1"/>
</dbReference>